<organism evidence="1 2">
    <name type="scientific">Legionella drancourtii LLAP12</name>
    <dbReference type="NCBI Taxonomy" id="658187"/>
    <lineage>
        <taxon>Bacteria</taxon>
        <taxon>Pseudomonadati</taxon>
        <taxon>Pseudomonadota</taxon>
        <taxon>Gammaproteobacteria</taxon>
        <taxon>Legionellales</taxon>
        <taxon>Legionellaceae</taxon>
        <taxon>Legionella</taxon>
    </lineage>
</organism>
<name>G9ELU7_9GAMM</name>
<evidence type="ECO:0000313" key="1">
    <source>
        <dbReference type="EMBL" id="EHL31755.1"/>
    </source>
</evidence>
<proteinExistence type="predicted"/>
<reference evidence="1 2" key="1">
    <citation type="journal article" date="2011" name="BMC Genomics">
        <title>Insight into cross-talk between intra-amoebal pathogens.</title>
        <authorList>
            <person name="Gimenez G."/>
            <person name="Bertelli C."/>
            <person name="Moliner C."/>
            <person name="Robert C."/>
            <person name="Raoult D."/>
            <person name="Fournier P.E."/>
            <person name="Greub G."/>
        </authorList>
    </citation>
    <scope>NUCLEOTIDE SEQUENCE [LARGE SCALE GENOMIC DNA]</scope>
    <source>
        <strain evidence="1 2">LLAP12</strain>
    </source>
</reference>
<dbReference type="HOGENOM" id="CLU_3291748_0_0_6"/>
<keyword evidence="2" id="KW-1185">Reference proteome</keyword>
<protein>
    <submittedName>
        <fullName evidence="1">Uncharacterized protein</fullName>
    </submittedName>
</protein>
<evidence type="ECO:0000313" key="2">
    <source>
        <dbReference type="Proteomes" id="UP000002770"/>
    </source>
</evidence>
<dbReference type="InParanoid" id="G9ELU7"/>
<dbReference type="EMBL" id="JH413809">
    <property type="protein sequence ID" value="EHL31755.1"/>
    <property type="molecule type" value="Genomic_DNA"/>
</dbReference>
<accession>G9ELU7</accession>
<dbReference type="AlphaFoldDB" id="G9ELU7"/>
<sequence>MDQINATGLNSRDNCCFEQANLRHFRGGTLNTSYPKLALN</sequence>
<dbReference type="Proteomes" id="UP000002770">
    <property type="component" value="Unassembled WGS sequence"/>
</dbReference>
<gene>
    <name evidence="1" type="ORF">LDG_6207</name>
</gene>